<comment type="caution">
    <text evidence="2">The sequence shown here is derived from an EMBL/GenBank/DDBJ whole genome shotgun (WGS) entry which is preliminary data.</text>
</comment>
<feature type="region of interest" description="Disordered" evidence="1">
    <location>
        <begin position="89"/>
        <end position="110"/>
    </location>
</feature>
<proteinExistence type="predicted"/>
<feature type="compositionally biased region" description="Basic residues" evidence="1">
    <location>
        <begin position="96"/>
        <end position="110"/>
    </location>
</feature>
<organism evidence="2 3">
    <name type="scientific">Plakobranchus ocellatus</name>
    <dbReference type="NCBI Taxonomy" id="259542"/>
    <lineage>
        <taxon>Eukaryota</taxon>
        <taxon>Metazoa</taxon>
        <taxon>Spiralia</taxon>
        <taxon>Lophotrochozoa</taxon>
        <taxon>Mollusca</taxon>
        <taxon>Gastropoda</taxon>
        <taxon>Heterobranchia</taxon>
        <taxon>Euthyneura</taxon>
        <taxon>Panpulmonata</taxon>
        <taxon>Sacoglossa</taxon>
        <taxon>Placobranchoidea</taxon>
        <taxon>Plakobranchidae</taxon>
        <taxon>Plakobranchus</taxon>
    </lineage>
</organism>
<dbReference type="EMBL" id="BLXT01001370">
    <property type="protein sequence ID" value="GFN85108.1"/>
    <property type="molecule type" value="Genomic_DNA"/>
</dbReference>
<reference evidence="2 3" key="1">
    <citation type="journal article" date="2021" name="Elife">
        <title>Chloroplast acquisition without the gene transfer in kleptoplastic sea slugs, Plakobranchus ocellatus.</title>
        <authorList>
            <person name="Maeda T."/>
            <person name="Takahashi S."/>
            <person name="Yoshida T."/>
            <person name="Shimamura S."/>
            <person name="Takaki Y."/>
            <person name="Nagai Y."/>
            <person name="Toyoda A."/>
            <person name="Suzuki Y."/>
            <person name="Arimoto A."/>
            <person name="Ishii H."/>
            <person name="Satoh N."/>
            <person name="Nishiyama T."/>
            <person name="Hasebe M."/>
            <person name="Maruyama T."/>
            <person name="Minagawa J."/>
            <person name="Obokata J."/>
            <person name="Shigenobu S."/>
        </authorList>
    </citation>
    <scope>NUCLEOTIDE SEQUENCE [LARGE SCALE GENOMIC DNA]</scope>
</reference>
<accession>A0AAV3YQ10</accession>
<protein>
    <recommendedName>
        <fullName evidence="4">Protein Wnt</fullName>
    </recommendedName>
</protein>
<evidence type="ECO:0000256" key="1">
    <source>
        <dbReference type="SAM" id="MobiDB-lite"/>
    </source>
</evidence>
<keyword evidence="3" id="KW-1185">Reference proteome</keyword>
<evidence type="ECO:0000313" key="2">
    <source>
        <dbReference type="EMBL" id="GFN85108.1"/>
    </source>
</evidence>
<feature type="region of interest" description="Disordered" evidence="1">
    <location>
        <begin position="29"/>
        <end position="48"/>
    </location>
</feature>
<dbReference type="Proteomes" id="UP000735302">
    <property type="component" value="Unassembled WGS sequence"/>
</dbReference>
<gene>
    <name evidence="2" type="ORF">PoB_001161400</name>
</gene>
<dbReference type="AlphaFoldDB" id="A0AAV3YQ10"/>
<sequence length="110" mass="12790">MDGWMDIYIYSNSDQLTDLLCEDVCKRRMRSRRRRPNRPGDGNISFSKGRVIVKADAKKRGTKRTPWADNDVHQCLRLDCSTAEDFANPPQTNTCRTHRLPRRKGSHKLT</sequence>
<evidence type="ECO:0000313" key="3">
    <source>
        <dbReference type="Proteomes" id="UP000735302"/>
    </source>
</evidence>
<evidence type="ECO:0008006" key="4">
    <source>
        <dbReference type="Google" id="ProtNLM"/>
    </source>
</evidence>
<name>A0AAV3YQ10_9GAST</name>